<gene>
    <name evidence="1" type="primary">WBGene00101243</name>
</gene>
<keyword evidence="2" id="KW-1185">Reference proteome</keyword>
<evidence type="ECO:0000313" key="2">
    <source>
        <dbReference type="Proteomes" id="UP000005239"/>
    </source>
</evidence>
<evidence type="ECO:0000313" key="1">
    <source>
        <dbReference type="EnsemblMetazoa" id="PPA11689.1"/>
    </source>
</evidence>
<accession>A0A8R1U9N9</accession>
<dbReference type="Proteomes" id="UP000005239">
    <property type="component" value="Unassembled WGS sequence"/>
</dbReference>
<proteinExistence type="predicted"/>
<dbReference type="OMA" id="FLATNIH"/>
<accession>A0A454XIN8</accession>
<protein>
    <submittedName>
        <fullName evidence="1">Uncharacterized protein</fullName>
    </submittedName>
</protein>
<reference evidence="2" key="1">
    <citation type="journal article" date="2008" name="Nat. Genet.">
        <title>The Pristionchus pacificus genome provides a unique perspective on nematode lifestyle and parasitism.</title>
        <authorList>
            <person name="Dieterich C."/>
            <person name="Clifton S.W."/>
            <person name="Schuster L.N."/>
            <person name="Chinwalla A."/>
            <person name="Delehaunty K."/>
            <person name="Dinkelacker I."/>
            <person name="Fulton L."/>
            <person name="Fulton R."/>
            <person name="Godfrey J."/>
            <person name="Minx P."/>
            <person name="Mitreva M."/>
            <person name="Roeseler W."/>
            <person name="Tian H."/>
            <person name="Witte H."/>
            <person name="Yang S.P."/>
            <person name="Wilson R.K."/>
            <person name="Sommer R.J."/>
        </authorList>
    </citation>
    <scope>NUCLEOTIDE SEQUENCE [LARGE SCALE GENOMIC DNA]</scope>
    <source>
        <strain evidence="2">PS312</strain>
    </source>
</reference>
<dbReference type="AlphaFoldDB" id="A0A454XIN8"/>
<name>A0A454XIN8_PRIPA</name>
<dbReference type="EnsemblMetazoa" id="PPA11689.1">
    <property type="protein sequence ID" value="PPA11689.1"/>
    <property type="gene ID" value="WBGene00101243"/>
</dbReference>
<reference evidence="1" key="2">
    <citation type="submission" date="2022-06" db="UniProtKB">
        <authorList>
            <consortium name="EnsemblMetazoa"/>
        </authorList>
    </citation>
    <scope>IDENTIFICATION</scope>
    <source>
        <strain evidence="1">PS312</strain>
    </source>
</reference>
<organism evidence="1 2">
    <name type="scientific">Pristionchus pacificus</name>
    <name type="common">Parasitic nematode worm</name>
    <dbReference type="NCBI Taxonomy" id="54126"/>
    <lineage>
        <taxon>Eukaryota</taxon>
        <taxon>Metazoa</taxon>
        <taxon>Ecdysozoa</taxon>
        <taxon>Nematoda</taxon>
        <taxon>Chromadorea</taxon>
        <taxon>Rhabditida</taxon>
        <taxon>Rhabditina</taxon>
        <taxon>Diplogasteromorpha</taxon>
        <taxon>Diplogasteroidea</taxon>
        <taxon>Neodiplogasteridae</taxon>
        <taxon>Pristionchus</taxon>
    </lineage>
</organism>
<sequence>MRTVLGIWLFLATNIHAESLTVSSSVDAVSTSTTVAPSINTVDLDSEQLSTISSACLSRQEHEQMAGRLLRFGMVRTLNWRTAQEEQETIGLPELRAVAGFPRPGWTAYKESTDDEIAAAPTVEKYYELREPRSNSRSLDSYDLLERNLPPAIDFLDARFPRHSGPSSTTI</sequence>
<dbReference type="OrthoDB" id="5857052at2759"/>